<dbReference type="InterPro" id="IPR031330">
    <property type="entry name" value="Gly_Hdrlase_35_cat"/>
</dbReference>
<feature type="domain" description="Beta-galactosidase 1-like first all-beta" evidence="7">
    <location>
        <begin position="320"/>
        <end position="408"/>
    </location>
</feature>
<dbReference type="Gene3D" id="3.20.20.80">
    <property type="entry name" value="Glycosidases"/>
    <property type="match status" value="1"/>
</dbReference>
<evidence type="ECO:0000256" key="2">
    <source>
        <dbReference type="ARBA" id="ARBA00009809"/>
    </source>
</evidence>
<sequence length="409" mass="45799">YIEWNFHEPEKGVYNFSGDNDLIGFLETAQEVGLVVILRAGPFIDAERDMGGFPYWLLTINPKMNLRTFDPTYISEVDRWYSYLLPKLVPMLYKNGGPVITVQIENEYGSYGCDFEYTAHLRDLFHQYLGFDTILFTTDGNGDVYLECGKVDNVFSTVDFGPGSDPSAAFAAQHRHQEFGPNVNSEFYPGWLDHWEEPHSQTATSAVCNTLDKILALNASVNVYMFHGGTSFGFGSGSNIGDTFEPCPTSYDYDAPLNEAGDPTPKYYAMRNVIGKYLPLPNIPVPVPSPKMELPPIVMNPVSSLFDYNYLEDPIPSLFPLTFEQLKQRNGFVLYSTNISVHPSDPAVLQITGLADRAQVFVDSEYSGTLSRMHKLFQLPIDVQMGSKLDILVENQGRVCFGSNIGELK</sequence>
<keyword evidence="5" id="KW-0326">Glycosidase</keyword>
<evidence type="ECO:0000256" key="5">
    <source>
        <dbReference type="ARBA" id="ARBA00023295"/>
    </source>
</evidence>
<evidence type="ECO:0000259" key="6">
    <source>
        <dbReference type="Pfam" id="PF01301"/>
    </source>
</evidence>
<dbReference type="Pfam" id="PF01301">
    <property type="entry name" value="Glyco_hydro_35"/>
    <property type="match status" value="1"/>
</dbReference>
<feature type="non-terminal residue" evidence="8">
    <location>
        <position position="409"/>
    </location>
</feature>
<gene>
    <name evidence="8" type="ORF">CSSPJE1EN1_LOCUS29764</name>
</gene>
<proteinExistence type="inferred from homology"/>
<dbReference type="InterPro" id="IPR048912">
    <property type="entry name" value="BetaGal1-like_ABD1"/>
</dbReference>
<dbReference type="EC" id="3.2.1.23" evidence="3"/>
<organism evidence="8 9">
    <name type="scientific">Sphagnum jensenii</name>
    <dbReference type="NCBI Taxonomy" id="128206"/>
    <lineage>
        <taxon>Eukaryota</taxon>
        <taxon>Viridiplantae</taxon>
        <taxon>Streptophyta</taxon>
        <taxon>Embryophyta</taxon>
        <taxon>Bryophyta</taxon>
        <taxon>Sphagnophytina</taxon>
        <taxon>Sphagnopsida</taxon>
        <taxon>Sphagnales</taxon>
        <taxon>Sphagnaceae</taxon>
        <taxon>Sphagnum</taxon>
    </lineage>
</organism>
<feature type="non-terminal residue" evidence="8">
    <location>
        <position position="1"/>
    </location>
</feature>
<dbReference type="InterPro" id="IPR019801">
    <property type="entry name" value="Glyco_hydro_35_CS"/>
</dbReference>
<dbReference type="PRINTS" id="PR00742">
    <property type="entry name" value="GLHYDRLASE35"/>
</dbReference>
<dbReference type="EMBL" id="CAXAQS010001025">
    <property type="protein sequence ID" value="CAK9254386.1"/>
    <property type="molecule type" value="Genomic_DNA"/>
</dbReference>
<evidence type="ECO:0000313" key="9">
    <source>
        <dbReference type="Proteomes" id="UP001497444"/>
    </source>
</evidence>
<keyword evidence="9" id="KW-1185">Reference proteome</keyword>
<dbReference type="InterPro" id="IPR001944">
    <property type="entry name" value="Glycoside_Hdrlase_35"/>
</dbReference>
<keyword evidence="4" id="KW-0378">Hydrolase</keyword>
<comment type="caution">
    <text evidence="8">The sequence shown here is derived from an EMBL/GenBank/DDBJ whole genome shotgun (WGS) entry which is preliminary data.</text>
</comment>
<dbReference type="Proteomes" id="UP001497444">
    <property type="component" value="Unassembled WGS sequence"/>
</dbReference>
<comment type="similarity">
    <text evidence="2">Belongs to the glycosyl hydrolase 35 family.</text>
</comment>
<evidence type="ECO:0000259" key="7">
    <source>
        <dbReference type="Pfam" id="PF21317"/>
    </source>
</evidence>
<evidence type="ECO:0000256" key="1">
    <source>
        <dbReference type="ARBA" id="ARBA00001412"/>
    </source>
</evidence>
<accession>A0ABP0VKD5</accession>
<dbReference type="Pfam" id="PF21317">
    <property type="entry name" value="BetaGal_ABD_1"/>
    <property type="match status" value="1"/>
</dbReference>
<dbReference type="InterPro" id="IPR017853">
    <property type="entry name" value="GH"/>
</dbReference>
<dbReference type="PROSITE" id="PS01182">
    <property type="entry name" value="GLYCOSYL_HYDROL_F35"/>
    <property type="match status" value="1"/>
</dbReference>
<evidence type="ECO:0000313" key="8">
    <source>
        <dbReference type="EMBL" id="CAK9254386.1"/>
    </source>
</evidence>
<evidence type="ECO:0000256" key="3">
    <source>
        <dbReference type="ARBA" id="ARBA00012756"/>
    </source>
</evidence>
<reference evidence="8" key="1">
    <citation type="submission" date="2024-02" db="EMBL/GenBank/DDBJ databases">
        <authorList>
            <consortium name="ELIXIR-Norway"/>
            <consortium name="Elixir Norway"/>
        </authorList>
    </citation>
    <scope>NUCLEOTIDE SEQUENCE</scope>
</reference>
<protein>
    <recommendedName>
        <fullName evidence="3">beta-galactosidase</fullName>
        <ecNumber evidence="3">3.2.1.23</ecNumber>
    </recommendedName>
</protein>
<feature type="domain" description="Glycoside hydrolase 35 catalytic" evidence="6">
    <location>
        <begin position="1"/>
        <end position="276"/>
    </location>
</feature>
<dbReference type="SUPFAM" id="SSF51445">
    <property type="entry name" value="(Trans)glycosidases"/>
    <property type="match status" value="1"/>
</dbReference>
<comment type="catalytic activity">
    <reaction evidence="1">
        <text>Hydrolysis of terminal non-reducing beta-D-galactose residues in beta-D-galactosides.</text>
        <dbReference type="EC" id="3.2.1.23"/>
    </reaction>
</comment>
<dbReference type="Gene3D" id="2.60.120.260">
    <property type="entry name" value="Galactose-binding domain-like"/>
    <property type="match status" value="1"/>
</dbReference>
<dbReference type="PANTHER" id="PTHR23421">
    <property type="entry name" value="BETA-GALACTOSIDASE RELATED"/>
    <property type="match status" value="1"/>
</dbReference>
<evidence type="ECO:0000256" key="4">
    <source>
        <dbReference type="ARBA" id="ARBA00022801"/>
    </source>
</evidence>
<name>A0ABP0VKD5_9BRYO</name>